<keyword evidence="3" id="KW-0805">Transcription regulation</keyword>
<feature type="compositionally biased region" description="Gly residues" evidence="7">
    <location>
        <begin position="949"/>
        <end position="965"/>
    </location>
</feature>
<dbReference type="PROSITE" id="PS51088">
    <property type="entry name" value="TEA_2"/>
    <property type="match status" value="1"/>
</dbReference>
<feature type="region of interest" description="Disordered" evidence="7">
    <location>
        <begin position="949"/>
        <end position="1006"/>
    </location>
</feature>
<dbReference type="GO" id="GO:0005634">
    <property type="term" value="C:nucleus"/>
    <property type="evidence" value="ECO:0007669"/>
    <property type="project" value="UniProtKB-SubCell"/>
</dbReference>
<comment type="subcellular location">
    <subcellularLocation>
        <location evidence="1">Nucleus</location>
    </subcellularLocation>
</comment>
<keyword evidence="10" id="KW-1185">Reference proteome</keyword>
<feature type="compositionally biased region" description="Basic residues" evidence="7">
    <location>
        <begin position="100"/>
        <end position="112"/>
    </location>
</feature>
<dbReference type="InterPro" id="IPR000818">
    <property type="entry name" value="TEA/ATTS_dom"/>
</dbReference>
<dbReference type="GO" id="GO:0005667">
    <property type="term" value="C:transcription regulator complex"/>
    <property type="evidence" value="ECO:0007669"/>
    <property type="project" value="TreeGrafter"/>
</dbReference>
<feature type="region of interest" description="Disordered" evidence="7">
    <location>
        <begin position="89"/>
        <end position="112"/>
    </location>
</feature>
<evidence type="ECO:0000313" key="10">
    <source>
        <dbReference type="Proteomes" id="UP001301958"/>
    </source>
</evidence>
<dbReference type="AlphaFoldDB" id="A0AAN7H1X1"/>
<dbReference type="Pfam" id="PF01285">
    <property type="entry name" value="TEA"/>
    <property type="match status" value="1"/>
</dbReference>
<keyword evidence="5" id="KW-0539">Nucleus</keyword>
<dbReference type="SMART" id="SM00426">
    <property type="entry name" value="TEA"/>
    <property type="match status" value="1"/>
</dbReference>
<evidence type="ECO:0000256" key="2">
    <source>
        <dbReference type="ARBA" id="ARBA00008421"/>
    </source>
</evidence>
<dbReference type="Proteomes" id="UP001301958">
    <property type="component" value="Unassembled WGS sequence"/>
</dbReference>
<evidence type="ECO:0000256" key="1">
    <source>
        <dbReference type="ARBA" id="ARBA00004123"/>
    </source>
</evidence>
<feature type="compositionally biased region" description="Acidic residues" evidence="7">
    <location>
        <begin position="982"/>
        <end position="992"/>
    </location>
</feature>
<feature type="domain" description="TEA" evidence="8">
    <location>
        <begin position="136"/>
        <end position="222"/>
    </location>
</feature>
<reference evidence="9" key="2">
    <citation type="submission" date="2023-05" db="EMBL/GenBank/DDBJ databases">
        <authorList>
            <consortium name="Lawrence Berkeley National Laboratory"/>
            <person name="Steindorff A."/>
            <person name="Hensen N."/>
            <person name="Bonometti L."/>
            <person name="Westerberg I."/>
            <person name="Brannstrom I.O."/>
            <person name="Guillou S."/>
            <person name="Cros-Aarteil S."/>
            <person name="Calhoun S."/>
            <person name="Haridas S."/>
            <person name="Kuo A."/>
            <person name="Mondo S."/>
            <person name="Pangilinan J."/>
            <person name="Riley R."/>
            <person name="Labutti K."/>
            <person name="Andreopoulos B."/>
            <person name="Lipzen A."/>
            <person name="Chen C."/>
            <person name="Yanf M."/>
            <person name="Daum C."/>
            <person name="Ng V."/>
            <person name="Clum A."/>
            <person name="Ohm R."/>
            <person name="Martin F."/>
            <person name="Silar P."/>
            <person name="Natvig D."/>
            <person name="Lalanne C."/>
            <person name="Gautier V."/>
            <person name="Ament-Velasquez S.L."/>
            <person name="Kruys A."/>
            <person name="Hutchinson M.I."/>
            <person name="Powell A.J."/>
            <person name="Barry K."/>
            <person name="Miller A.N."/>
            <person name="Grigoriev I.V."/>
            <person name="Debuchy R."/>
            <person name="Gladieux P."/>
            <person name="Thoren M.H."/>
            <person name="Johannesson H."/>
        </authorList>
    </citation>
    <scope>NUCLEOTIDE SEQUENCE</scope>
    <source>
        <strain evidence="9">CBS 990.96</strain>
    </source>
</reference>
<dbReference type="Gene3D" id="6.10.20.40">
    <property type="entry name" value="TEA/ATTS domain"/>
    <property type="match status" value="1"/>
</dbReference>
<comment type="similarity">
    <text evidence="2">Belongs to the TEC1 family.</text>
</comment>
<evidence type="ECO:0000313" key="9">
    <source>
        <dbReference type="EMBL" id="KAK4231721.1"/>
    </source>
</evidence>
<organism evidence="9 10">
    <name type="scientific">Podospora fimiseda</name>
    <dbReference type="NCBI Taxonomy" id="252190"/>
    <lineage>
        <taxon>Eukaryota</taxon>
        <taxon>Fungi</taxon>
        <taxon>Dikarya</taxon>
        <taxon>Ascomycota</taxon>
        <taxon>Pezizomycotina</taxon>
        <taxon>Sordariomycetes</taxon>
        <taxon>Sordariomycetidae</taxon>
        <taxon>Sordariales</taxon>
        <taxon>Podosporaceae</taxon>
        <taxon>Podospora</taxon>
    </lineage>
</organism>
<comment type="caution">
    <text evidence="9">The sequence shown here is derived from an EMBL/GenBank/DDBJ whole genome shotgun (WGS) entry which is preliminary data.</text>
</comment>
<proteinExistence type="inferred from homology"/>
<dbReference type="EMBL" id="MU865291">
    <property type="protein sequence ID" value="KAK4231721.1"/>
    <property type="molecule type" value="Genomic_DNA"/>
</dbReference>
<feature type="region of interest" description="Disordered" evidence="7">
    <location>
        <begin position="663"/>
        <end position="687"/>
    </location>
</feature>
<name>A0AAN7H1X1_9PEZI</name>
<evidence type="ECO:0000256" key="7">
    <source>
        <dbReference type="SAM" id="MobiDB-lite"/>
    </source>
</evidence>
<sequence length="1006" mass="111477">MQLPVRLPVFPSQCYYPTTEYRLESHHHGVSAASRQPLGESTGNAQHSQMAWYAERIPQIGAVNGLTSMSPSIPTPPIVPTQQSLVSEYGSSSAYARPPQQRHHSVHGYGRRRPYGDNPIMALLTQAFQNYRKKQADKSEQKWPDVLEEAFVDALVLIPQMKRKKYTMKQTQYGRNMLIGEYLWIAYCQSLPPGVEPDPLMVRERKQVSSHIQVLKKFIETNRYFHFLFGVRSNKKDKDNDIVENISLKNNPILIALSEGRLPEERPNYEYFAKILALNDQVTVRPKRCWIFVSNQDVAVREDGSGIVKTTNDRLDENEYPHLARNLERESWAKEEQQIFKGALLHEFTKEIQQIESSSVSYLSKEWEVSFPELHRRLKSICNTTTDARCTILHMNVTLEGKDKRGFPSHSELNSWVEMNIEQPALLNHRWKVHTKLVRPKELIYSSTKDANSEGFYETTAEIAIQYQHRPGCEGPRHCMSQRCRRDWVTVPFPADVWAETLTNCAEYPAHPFVADIKRHYYHHHHESIRQKQQDSSNNEEEDESTSAPKTSSRRNRNKPEHPPTQMDLVPKIGMMQEIWSCSPESASHEQPPSDSSNGGGGNKWQRRAVIFWTFQTIHSIDHDSGQPKLVTAQSGNTKWQFLTILCPTSDYHQQQAIVTGGAGNGRRLSSDEVSSSPVRRDLVMSPSPTYQQQLSASMSETFSNAAAWGDSHSHAAQAAYNAHLLSQNYDTSYGGGGGSGNGLVTPPPSATALNTSFGHHSFDVSGYTGMDTLSSLAAVTDPFLSVSTSLPASTTTAAAASFDVGGGGISPYDQTGGQWNSTTGDGGGGVWSTYSTAAQNGWNTSNNGMGVMERNQSFSSDKSGHLTVPPSQPWIITSGHHNGGTEGGEEEGSLWTPATSICTPITGALNHGLDDWGVGVGTESQDWSSGARIGVGVGMTAGVVYGGGGVENGNGNRMGMGMGTGNNKRKRSRQEDSSSFEGDDDDEDGGEYEGYHANKRRSIKR</sequence>
<feature type="compositionally biased region" description="Polar residues" evidence="7">
    <location>
        <begin position="583"/>
        <end position="595"/>
    </location>
</feature>
<reference evidence="9" key="1">
    <citation type="journal article" date="2023" name="Mol. Phylogenet. Evol.">
        <title>Genome-scale phylogeny and comparative genomics of the fungal order Sordariales.</title>
        <authorList>
            <person name="Hensen N."/>
            <person name="Bonometti L."/>
            <person name="Westerberg I."/>
            <person name="Brannstrom I.O."/>
            <person name="Guillou S."/>
            <person name="Cros-Aarteil S."/>
            <person name="Calhoun S."/>
            <person name="Haridas S."/>
            <person name="Kuo A."/>
            <person name="Mondo S."/>
            <person name="Pangilinan J."/>
            <person name="Riley R."/>
            <person name="LaButti K."/>
            <person name="Andreopoulos B."/>
            <person name="Lipzen A."/>
            <person name="Chen C."/>
            <person name="Yan M."/>
            <person name="Daum C."/>
            <person name="Ng V."/>
            <person name="Clum A."/>
            <person name="Steindorff A."/>
            <person name="Ohm R.A."/>
            <person name="Martin F."/>
            <person name="Silar P."/>
            <person name="Natvig D.O."/>
            <person name="Lalanne C."/>
            <person name="Gautier V."/>
            <person name="Ament-Velasquez S.L."/>
            <person name="Kruys A."/>
            <person name="Hutchinson M.I."/>
            <person name="Powell A.J."/>
            <person name="Barry K."/>
            <person name="Miller A.N."/>
            <person name="Grigoriev I.V."/>
            <person name="Debuchy R."/>
            <person name="Gladieux P."/>
            <person name="Hiltunen Thoren M."/>
            <person name="Johannesson H."/>
        </authorList>
    </citation>
    <scope>NUCLEOTIDE SEQUENCE</scope>
    <source>
        <strain evidence="9">CBS 990.96</strain>
    </source>
</reference>
<dbReference type="PANTHER" id="PTHR11834">
    <property type="entry name" value="TRANSCRIPTIONAL ENHANCER FACTOR TEF RELATED"/>
    <property type="match status" value="1"/>
</dbReference>
<feature type="region of interest" description="Disordered" evidence="7">
    <location>
        <begin position="583"/>
        <end position="603"/>
    </location>
</feature>
<evidence type="ECO:0000259" key="8">
    <source>
        <dbReference type="PROSITE" id="PS51088"/>
    </source>
</evidence>
<protein>
    <submittedName>
        <fullName evidence="9">Regulatory protein abaA</fullName>
    </submittedName>
</protein>
<feature type="DNA-binding region" description="TEA" evidence="6">
    <location>
        <begin position="136"/>
        <end position="222"/>
    </location>
</feature>
<gene>
    <name evidence="9" type="ORF">QBC38DRAFT_202537</name>
</gene>
<dbReference type="InterPro" id="IPR050937">
    <property type="entry name" value="TEC1_TEAD_TF"/>
</dbReference>
<accession>A0AAN7H1X1</accession>
<evidence type="ECO:0000256" key="5">
    <source>
        <dbReference type="ARBA" id="ARBA00023242"/>
    </source>
</evidence>
<evidence type="ECO:0000256" key="6">
    <source>
        <dbReference type="PROSITE-ProRule" id="PRU00505"/>
    </source>
</evidence>
<evidence type="ECO:0000256" key="3">
    <source>
        <dbReference type="ARBA" id="ARBA00023015"/>
    </source>
</evidence>
<feature type="region of interest" description="Disordered" evidence="7">
    <location>
        <begin position="524"/>
        <end position="571"/>
    </location>
</feature>
<dbReference type="GO" id="GO:0000981">
    <property type="term" value="F:DNA-binding transcription factor activity, RNA polymerase II-specific"/>
    <property type="evidence" value="ECO:0007669"/>
    <property type="project" value="TreeGrafter"/>
</dbReference>
<dbReference type="PANTHER" id="PTHR11834:SF0">
    <property type="entry name" value="PROTEIN SCALLOPED"/>
    <property type="match status" value="1"/>
</dbReference>
<dbReference type="InterPro" id="IPR038096">
    <property type="entry name" value="TEA/ATTS_sf"/>
</dbReference>
<dbReference type="GO" id="GO:0000978">
    <property type="term" value="F:RNA polymerase II cis-regulatory region sequence-specific DNA binding"/>
    <property type="evidence" value="ECO:0007669"/>
    <property type="project" value="TreeGrafter"/>
</dbReference>
<evidence type="ECO:0000256" key="4">
    <source>
        <dbReference type="ARBA" id="ARBA00023163"/>
    </source>
</evidence>
<keyword evidence="4" id="KW-0804">Transcription</keyword>